<feature type="transmembrane region" description="Helical" evidence="1">
    <location>
        <begin position="107"/>
        <end position="131"/>
    </location>
</feature>
<evidence type="ECO:0000256" key="1">
    <source>
        <dbReference type="SAM" id="Phobius"/>
    </source>
</evidence>
<evidence type="ECO:0000313" key="2">
    <source>
        <dbReference type="EMBL" id="KAI9258867.1"/>
    </source>
</evidence>
<reference evidence="2" key="1">
    <citation type="journal article" date="2022" name="IScience">
        <title>Evolution of zygomycete secretomes and the origins of terrestrial fungal ecologies.</title>
        <authorList>
            <person name="Chang Y."/>
            <person name="Wang Y."/>
            <person name="Mondo S."/>
            <person name="Ahrendt S."/>
            <person name="Andreopoulos W."/>
            <person name="Barry K."/>
            <person name="Beard J."/>
            <person name="Benny G.L."/>
            <person name="Blankenship S."/>
            <person name="Bonito G."/>
            <person name="Cuomo C."/>
            <person name="Desiro A."/>
            <person name="Gervers K.A."/>
            <person name="Hundley H."/>
            <person name="Kuo A."/>
            <person name="LaButti K."/>
            <person name="Lang B.F."/>
            <person name="Lipzen A."/>
            <person name="O'Donnell K."/>
            <person name="Pangilinan J."/>
            <person name="Reynolds N."/>
            <person name="Sandor L."/>
            <person name="Smith M.E."/>
            <person name="Tsang A."/>
            <person name="Grigoriev I.V."/>
            <person name="Stajich J.E."/>
            <person name="Spatafora J.W."/>
        </authorList>
    </citation>
    <scope>NUCLEOTIDE SEQUENCE</scope>
    <source>
        <strain evidence="2">RSA 2281</strain>
    </source>
</reference>
<feature type="transmembrane region" description="Helical" evidence="1">
    <location>
        <begin position="20"/>
        <end position="38"/>
    </location>
</feature>
<name>A0AAD5JXL3_9FUNG</name>
<proteinExistence type="predicted"/>
<sequence length="187" mass="20611">MMEVYYIESGVLLDLNCTTIGLGALVMLGAIIGFFFCLRRLRHYSGIDTRLLKLQCIRLSGILPFPSLCYQEDKTTICTSTPSYLLYTTVLLLVDAALTITRGVDTGAVVTCSFTFMMATYFIFALLHALFMSSANVFKLTITVNCQKLSFTLYALLVTIMAIGSLVAGGQACYNPYPTTSVLKYSF</sequence>
<keyword evidence="1" id="KW-0472">Membrane</keyword>
<organism evidence="2 3">
    <name type="scientific">Phascolomyces articulosus</name>
    <dbReference type="NCBI Taxonomy" id="60185"/>
    <lineage>
        <taxon>Eukaryota</taxon>
        <taxon>Fungi</taxon>
        <taxon>Fungi incertae sedis</taxon>
        <taxon>Mucoromycota</taxon>
        <taxon>Mucoromycotina</taxon>
        <taxon>Mucoromycetes</taxon>
        <taxon>Mucorales</taxon>
        <taxon>Lichtheimiaceae</taxon>
        <taxon>Phascolomyces</taxon>
    </lineage>
</organism>
<feature type="transmembrane region" description="Helical" evidence="1">
    <location>
        <begin position="84"/>
        <end position="101"/>
    </location>
</feature>
<dbReference type="Proteomes" id="UP001209540">
    <property type="component" value="Unassembled WGS sequence"/>
</dbReference>
<reference evidence="2" key="2">
    <citation type="submission" date="2023-02" db="EMBL/GenBank/DDBJ databases">
        <authorList>
            <consortium name="DOE Joint Genome Institute"/>
            <person name="Mondo S.J."/>
            <person name="Chang Y."/>
            <person name="Wang Y."/>
            <person name="Ahrendt S."/>
            <person name="Andreopoulos W."/>
            <person name="Barry K."/>
            <person name="Beard J."/>
            <person name="Benny G.L."/>
            <person name="Blankenship S."/>
            <person name="Bonito G."/>
            <person name="Cuomo C."/>
            <person name="Desiro A."/>
            <person name="Gervers K.A."/>
            <person name="Hundley H."/>
            <person name="Kuo A."/>
            <person name="LaButti K."/>
            <person name="Lang B.F."/>
            <person name="Lipzen A."/>
            <person name="O'Donnell K."/>
            <person name="Pangilinan J."/>
            <person name="Reynolds N."/>
            <person name="Sandor L."/>
            <person name="Smith M.W."/>
            <person name="Tsang A."/>
            <person name="Grigoriev I.V."/>
            <person name="Stajich J.E."/>
            <person name="Spatafora J.W."/>
        </authorList>
    </citation>
    <scope>NUCLEOTIDE SEQUENCE</scope>
    <source>
        <strain evidence="2">RSA 2281</strain>
    </source>
</reference>
<accession>A0AAD5JXL3</accession>
<dbReference type="EMBL" id="JAIXMP010000018">
    <property type="protein sequence ID" value="KAI9258867.1"/>
    <property type="molecule type" value="Genomic_DNA"/>
</dbReference>
<keyword evidence="1" id="KW-0812">Transmembrane</keyword>
<keyword evidence="3" id="KW-1185">Reference proteome</keyword>
<keyword evidence="1" id="KW-1133">Transmembrane helix</keyword>
<dbReference type="AlphaFoldDB" id="A0AAD5JXL3"/>
<protein>
    <submittedName>
        <fullName evidence="2">Uncharacterized protein</fullName>
    </submittedName>
</protein>
<gene>
    <name evidence="2" type="ORF">BDA99DRAFT_538790</name>
</gene>
<feature type="transmembrane region" description="Helical" evidence="1">
    <location>
        <begin position="151"/>
        <end position="177"/>
    </location>
</feature>
<comment type="caution">
    <text evidence="2">The sequence shown here is derived from an EMBL/GenBank/DDBJ whole genome shotgun (WGS) entry which is preliminary data.</text>
</comment>
<evidence type="ECO:0000313" key="3">
    <source>
        <dbReference type="Proteomes" id="UP001209540"/>
    </source>
</evidence>